<accession>A0ACB8F0T7</accession>
<organism evidence="1 2">
    <name type="scientific">Sphaerodactylus townsendi</name>
    <dbReference type="NCBI Taxonomy" id="933632"/>
    <lineage>
        <taxon>Eukaryota</taxon>
        <taxon>Metazoa</taxon>
        <taxon>Chordata</taxon>
        <taxon>Craniata</taxon>
        <taxon>Vertebrata</taxon>
        <taxon>Euteleostomi</taxon>
        <taxon>Lepidosauria</taxon>
        <taxon>Squamata</taxon>
        <taxon>Bifurcata</taxon>
        <taxon>Gekkota</taxon>
        <taxon>Sphaerodactylidae</taxon>
        <taxon>Sphaerodactylus</taxon>
    </lineage>
</organism>
<evidence type="ECO:0000313" key="2">
    <source>
        <dbReference type="Proteomes" id="UP000827872"/>
    </source>
</evidence>
<evidence type="ECO:0000313" key="1">
    <source>
        <dbReference type="EMBL" id="KAH7998588.1"/>
    </source>
</evidence>
<comment type="caution">
    <text evidence="1">The sequence shown here is derived from an EMBL/GenBank/DDBJ whole genome shotgun (WGS) entry which is preliminary data.</text>
</comment>
<reference evidence="1" key="1">
    <citation type="submission" date="2021-08" db="EMBL/GenBank/DDBJ databases">
        <title>The first chromosome-level gecko genome reveals the dynamic sex chromosomes of Neotropical dwarf geckos (Sphaerodactylidae: Sphaerodactylus).</title>
        <authorList>
            <person name="Pinto B.J."/>
            <person name="Keating S.E."/>
            <person name="Gamble T."/>
        </authorList>
    </citation>
    <scope>NUCLEOTIDE SEQUENCE</scope>
    <source>
        <strain evidence="1">TG3544</strain>
    </source>
</reference>
<sequence>MCNPLAIYIPQQNMMLFFCWKTTSPLDDTVPGNKTGKKNSEEMVAKQGCQQRRQLLQVVTLQIAGMWGRALCCNYKSFLFASPNSFAVNGKLTGKRATLKLSP</sequence>
<name>A0ACB8F0T7_9SAUR</name>
<gene>
    <name evidence="1" type="ORF">K3G42_018177</name>
</gene>
<dbReference type="Proteomes" id="UP000827872">
    <property type="component" value="Linkage Group LG12"/>
</dbReference>
<keyword evidence="2" id="KW-1185">Reference proteome</keyword>
<protein>
    <submittedName>
        <fullName evidence="1">Uncharacterized protein</fullName>
    </submittedName>
</protein>
<dbReference type="EMBL" id="CM037625">
    <property type="protein sequence ID" value="KAH7998588.1"/>
    <property type="molecule type" value="Genomic_DNA"/>
</dbReference>
<proteinExistence type="predicted"/>